<keyword evidence="5" id="KW-1185">Reference proteome</keyword>
<reference evidence="5" key="1">
    <citation type="journal article" date="2019" name="Int. J. Syst. Evol. Microbiol.">
        <title>The Global Catalogue of Microorganisms (GCM) 10K type strain sequencing project: providing services to taxonomists for standard genome sequencing and annotation.</title>
        <authorList>
            <consortium name="The Broad Institute Genomics Platform"/>
            <consortium name="The Broad Institute Genome Sequencing Center for Infectious Disease"/>
            <person name="Wu L."/>
            <person name="Ma J."/>
        </authorList>
    </citation>
    <scope>NUCLEOTIDE SEQUENCE [LARGE SCALE GENOMIC DNA]</scope>
    <source>
        <strain evidence="5">CGMCC 4.7093</strain>
    </source>
</reference>
<keyword evidence="2" id="KW-0378">Hydrolase</keyword>
<dbReference type="PANTHER" id="PTHR34002">
    <property type="entry name" value="BLR1656 PROTEIN"/>
    <property type="match status" value="1"/>
</dbReference>
<feature type="region of interest" description="Disordered" evidence="3">
    <location>
        <begin position="1"/>
        <end position="24"/>
    </location>
</feature>
<organism evidence="4 5">
    <name type="scientific">Actinomycetospora atypica</name>
    <dbReference type="NCBI Taxonomy" id="1290095"/>
    <lineage>
        <taxon>Bacteria</taxon>
        <taxon>Bacillati</taxon>
        <taxon>Actinomycetota</taxon>
        <taxon>Actinomycetes</taxon>
        <taxon>Pseudonocardiales</taxon>
        <taxon>Pseudonocardiaceae</taxon>
        <taxon>Actinomycetospora</taxon>
    </lineage>
</organism>
<evidence type="ECO:0000256" key="3">
    <source>
        <dbReference type="SAM" id="MobiDB-lite"/>
    </source>
</evidence>
<evidence type="ECO:0008006" key="6">
    <source>
        <dbReference type="Google" id="ProtNLM"/>
    </source>
</evidence>
<protein>
    <recommendedName>
        <fullName evidence="6">Glycosyl hydrolase family 12</fullName>
    </recommendedName>
</protein>
<dbReference type="RefSeq" id="WP_378035753.1">
    <property type="nucleotide sequence ID" value="NZ_JBHSIV010000007.1"/>
</dbReference>
<evidence type="ECO:0000313" key="5">
    <source>
        <dbReference type="Proteomes" id="UP001595947"/>
    </source>
</evidence>
<evidence type="ECO:0000313" key="4">
    <source>
        <dbReference type="EMBL" id="MFC5062406.1"/>
    </source>
</evidence>
<keyword evidence="2" id="KW-0624">Polysaccharide degradation</keyword>
<name>A0ABV9YKI0_9PSEU</name>
<gene>
    <name evidence="4" type="ORF">ACFPBZ_09335</name>
</gene>
<feature type="compositionally biased region" description="Basic residues" evidence="3">
    <location>
        <begin position="12"/>
        <end position="22"/>
    </location>
</feature>
<dbReference type="SUPFAM" id="SSF49899">
    <property type="entry name" value="Concanavalin A-like lectins/glucanases"/>
    <property type="match status" value="1"/>
</dbReference>
<keyword evidence="2" id="KW-0326">Glycosidase</keyword>
<dbReference type="Pfam" id="PF01670">
    <property type="entry name" value="Glyco_hydro_12"/>
    <property type="match status" value="1"/>
</dbReference>
<dbReference type="Proteomes" id="UP001595947">
    <property type="component" value="Unassembled WGS sequence"/>
</dbReference>
<proteinExistence type="inferred from homology"/>
<comment type="similarity">
    <text evidence="1 2">Belongs to the glycosyl hydrolase 12 (cellulase H) family.</text>
</comment>
<dbReference type="InterPro" id="IPR013319">
    <property type="entry name" value="GH11/12"/>
</dbReference>
<accession>A0ABV9YKI0</accession>
<dbReference type="InterPro" id="IPR002594">
    <property type="entry name" value="GH12"/>
</dbReference>
<sequence length="288" mass="30818">MFATNVDDGTRRRAGRHRRRSTTRGDALRALAGGLALVALAALTGTGPAAAPVPAAVASTTPVGERAGKVCEKFGSTPVEGGRYEVQNSLWGSDKPQCVVAFDTGFSVEAKHSNDSGPASYPSIVFGCNYGNCTKGTPFPRPIADLGDLRSSWATTTPSSGDYNVAYDIWLDPTARKDGRPTGLELMIWLKHTDRVQPIGKKTGETTLGGVPYEVWLGKADLPTISYVRKEQTNEVKDLDITAFVTDAKNRGQAKEGWYLTSIQAGFEPWIGGDGLKTTSYSVTRDGQ</sequence>
<dbReference type="InterPro" id="IPR013320">
    <property type="entry name" value="ConA-like_dom_sf"/>
</dbReference>
<dbReference type="EMBL" id="JBHSIV010000007">
    <property type="protein sequence ID" value="MFC5062406.1"/>
    <property type="molecule type" value="Genomic_DNA"/>
</dbReference>
<keyword evidence="2" id="KW-0119">Carbohydrate metabolism</keyword>
<evidence type="ECO:0000256" key="2">
    <source>
        <dbReference type="RuleBase" id="RU361163"/>
    </source>
</evidence>
<dbReference type="PANTHER" id="PTHR34002:SF9">
    <property type="entry name" value="XYLOGLUCAN-SPECIFIC ENDO-BETA-1,4-GLUCANASE A"/>
    <property type="match status" value="1"/>
</dbReference>
<dbReference type="Gene3D" id="2.60.120.180">
    <property type="match status" value="1"/>
</dbReference>
<comment type="caution">
    <text evidence="4">The sequence shown here is derived from an EMBL/GenBank/DDBJ whole genome shotgun (WGS) entry which is preliminary data.</text>
</comment>
<evidence type="ECO:0000256" key="1">
    <source>
        <dbReference type="ARBA" id="ARBA00005519"/>
    </source>
</evidence>